<protein>
    <submittedName>
        <fullName evidence="2">Uncharacterized protein</fullName>
    </submittedName>
</protein>
<organism evidence="2">
    <name type="scientific">viral metagenome</name>
    <dbReference type="NCBI Taxonomy" id="1070528"/>
    <lineage>
        <taxon>unclassified sequences</taxon>
        <taxon>metagenomes</taxon>
        <taxon>organismal metagenomes</taxon>
    </lineage>
</organism>
<reference evidence="2" key="1">
    <citation type="journal article" date="2020" name="Nature">
        <title>Giant virus diversity and host interactions through global metagenomics.</title>
        <authorList>
            <person name="Schulz F."/>
            <person name="Roux S."/>
            <person name="Paez-Espino D."/>
            <person name="Jungbluth S."/>
            <person name="Walsh D.A."/>
            <person name="Denef V.J."/>
            <person name="McMahon K.D."/>
            <person name="Konstantinidis K.T."/>
            <person name="Eloe-Fadrosh E.A."/>
            <person name="Kyrpides N.C."/>
            <person name="Woyke T."/>
        </authorList>
    </citation>
    <scope>NUCLEOTIDE SEQUENCE</scope>
    <source>
        <strain evidence="2">GVMAG-M-3300001348-25</strain>
    </source>
</reference>
<proteinExistence type="predicted"/>
<dbReference type="EMBL" id="MN738851">
    <property type="protein sequence ID" value="QHT28069.1"/>
    <property type="molecule type" value="Genomic_DNA"/>
</dbReference>
<dbReference type="AlphaFoldDB" id="A0A6C0EIH3"/>
<name>A0A6C0EIH3_9ZZZZ</name>
<evidence type="ECO:0000256" key="1">
    <source>
        <dbReference type="SAM" id="Phobius"/>
    </source>
</evidence>
<sequence length="42" mass="4679">MFNSSLLLSLLSSSKELYESSISLLSSLFISLFISCITLFSR</sequence>
<feature type="transmembrane region" description="Helical" evidence="1">
    <location>
        <begin position="20"/>
        <end position="40"/>
    </location>
</feature>
<accession>A0A6C0EIH3</accession>
<keyword evidence="1" id="KW-0812">Transmembrane</keyword>
<keyword evidence="1" id="KW-0472">Membrane</keyword>
<keyword evidence="1" id="KW-1133">Transmembrane helix</keyword>
<evidence type="ECO:0000313" key="2">
    <source>
        <dbReference type="EMBL" id="QHT28069.1"/>
    </source>
</evidence>